<dbReference type="GO" id="GO:0005576">
    <property type="term" value="C:extracellular region"/>
    <property type="evidence" value="ECO:0007669"/>
    <property type="project" value="UniProtKB-SubCell"/>
</dbReference>
<protein>
    <recommendedName>
        <fullName evidence="8">Alpha-L-arabinofuranosidase</fullName>
        <ecNumber evidence="8">3.2.1.55</ecNumber>
    </recommendedName>
</protein>
<keyword evidence="7 8" id="KW-0326">Glycosidase</keyword>
<dbReference type="SUPFAM" id="SSF75005">
    <property type="entry name" value="Arabinanase/levansucrase/invertase"/>
    <property type="match status" value="1"/>
</dbReference>
<evidence type="ECO:0000256" key="5">
    <source>
        <dbReference type="ARBA" id="ARBA00022729"/>
    </source>
</evidence>
<keyword evidence="10" id="KW-1185">Reference proteome</keyword>
<evidence type="ECO:0000256" key="1">
    <source>
        <dbReference type="ARBA" id="ARBA00001462"/>
    </source>
</evidence>
<dbReference type="Proteomes" id="UP000717328">
    <property type="component" value="Unassembled WGS sequence"/>
</dbReference>
<dbReference type="PANTHER" id="PTHR40631:SF2">
    <property type="entry name" value="ALPHA-L-ARABINOFURANOSIDASE"/>
    <property type="match status" value="1"/>
</dbReference>
<dbReference type="GO" id="GO:0045493">
    <property type="term" value="P:xylan catabolic process"/>
    <property type="evidence" value="ECO:0007669"/>
    <property type="project" value="UniProtKB-UniRule"/>
</dbReference>
<comment type="subcellular location">
    <subcellularLocation>
        <location evidence="2 8">Secreted</location>
    </subcellularLocation>
</comment>
<dbReference type="EMBL" id="JABCKI010006032">
    <property type="protein sequence ID" value="KAG5635733.1"/>
    <property type="molecule type" value="Genomic_DNA"/>
</dbReference>
<dbReference type="InterPro" id="IPR005193">
    <property type="entry name" value="GH62_arabinosidase"/>
</dbReference>
<name>A0A9P7FT24_9AGAR</name>
<evidence type="ECO:0000256" key="6">
    <source>
        <dbReference type="ARBA" id="ARBA00022801"/>
    </source>
</evidence>
<gene>
    <name evidence="9" type="ORF">H0H81_010251</name>
</gene>
<dbReference type="AlphaFoldDB" id="A0A9P7FT24"/>
<proteinExistence type="inferred from homology"/>
<keyword evidence="6 8" id="KW-0378">Hydrolase</keyword>
<dbReference type="GO" id="GO:0046373">
    <property type="term" value="P:L-arabinose metabolic process"/>
    <property type="evidence" value="ECO:0007669"/>
    <property type="project" value="UniProtKB-UniRule"/>
</dbReference>
<reference evidence="9" key="1">
    <citation type="submission" date="2021-02" db="EMBL/GenBank/DDBJ databases">
        <authorList>
            <person name="Nieuwenhuis M."/>
            <person name="Van De Peppel L.J.J."/>
        </authorList>
    </citation>
    <scope>NUCLEOTIDE SEQUENCE</scope>
    <source>
        <strain evidence="9">D49</strain>
    </source>
</reference>
<comment type="similarity">
    <text evidence="3 8">Belongs to the glycosyl hydrolase 62 family.</text>
</comment>
<dbReference type="InterPro" id="IPR023296">
    <property type="entry name" value="Glyco_hydro_beta-prop_sf"/>
</dbReference>
<evidence type="ECO:0000313" key="10">
    <source>
        <dbReference type="Proteomes" id="UP000717328"/>
    </source>
</evidence>
<dbReference type="Gene3D" id="2.115.10.20">
    <property type="entry name" value="Glycosyl hydrolase domain, family 43"/>
    <property type="match status" value="1"/>
</dbReference>
<dbReference type="Pfam" id="PF03664">
    <property type="entry name" value="Glyco_hydro_62"/>
    <property type="match status" value="1"/>
</dbReference>
<dbReference type="PANTHER" id="PTHR40631">
    <property type="entry name" value="ALPHA-L-ARABINOFURANOSIDASE AXHA-2-RELATED"/>
    <property type="match status" value="1"/>
</dbReference>
<evidence type="ECO:0000256" key="2">
    <source>
        <dbReference type="ARBA" id="ARBA00004613"/>
    </source>
</evidence>
<keyword evidence="5 8" id="KW-0732">Signal</keyword>
<evidence type="ECO:0000256" key="3">
    <source>
        <dbReference type="ARBA" id="ARBA00007396"/>
    </source>
</evidence>
<dbReference type="EC" id="3.2.1.55" evidence="8"/>
<evidence type="ECO:0000313" key="9">
    <source>
        <dbReference type="EMBL" id="KAG5635733.1"/>
    </source>
</evidence>
<comment type="catalytic activity">
    <reaction evidence="1 8">
        <text>Hydrolysis of terminal non-reducing alpha-L-arabinofuranoside residues in alpha-L-arabinosides.</text>
        <dbReference type="EC" id="3.2.1.55"/>
    </reaction>
</comment>
<organism evidence="9 10">
    <name type="scientific">Sphagnurus paluster</name>
    <dbReference type="NCBI Taxonomy" id="117069"/>
    <lineage>
        <taxon>Eukaryota</taxon>
        <taxon>Fungi</taxon>
        <taxon>Dikarya</taxon>
        <taxon>Basidiomycota</taxon>
        <taxon>Agaricomycotina</taxon>
        <taxon>Agaricomycetes</taxon>
        <taxon>Agaricomycetidae</taxon>
        <taxon>Agaricales</taxon>
        <taxon>Tricholomatineae</taxon>
        <taxon>Lyophyllaceae</taxon>
        <taxon>Sphagnurus</taxon>
    </lineage>
</organism>
<dbReference type="GO" id="GO:0046556">
    <property type="term" value="F:alpha-L-arabinofuranosidase activity"/>
    <property type="evidence" value="ECO:0007669"/>
    <property type="project" value="UniProtKB-UniRule"/>
</dbReference>
<evidence type="ECO:0000256" key="7">
    <source>
        <dbReference type="ARBA" id="ARBA00023295"/>
    </source>
</evidence>
<comment type="caution">
    <text evidence="9">The sequence shown here is derived from an EMBL/GenBank/DDBJ whole genome shotgun (WGS) entry which is preliminary data.</text>
</comment>
<comment type="function">
    <text evidence="8">Alpha-L-arabinofuranosidase involved in the hydrolysis of xylan, a major structural heterogeneous polysaccharide found in plant biomass representing the second most abundant polysaccharide in the biosphere, after cellulose.</text>
</comment>
<evidence type="ECO:0000256" key="8">
    <source>
        <dbReference type="RuleBase" id="RU368117"/>
    </source>
</evidence>
<dbReference type="OrthoDB" id="3156236at2759"/>
<sequence>MAVQERAHACSLVPRRFLVARLVYMNFTDWSEANNTAFYYLENAPLGPGYRAAPQIFFFTPHNLWYLIFQNGNSAYSTNKNISDPTGWTAPTNFFAVEPPIVIEDGTGDGGWLDMWMICDDENCHLFSSDDNGNLYRSQTPKASFPDGFNQPVIALKDPNRFSLYEASNFYKYGDSQYLLLVEAIGSDGHRYFRSWITTDLAGPYQPLADTEANPFARASNVAFDDGTQWTIDISHGEMIRSSIDETLTIDRVYTIVVGMGLL</sequence>
<evidence type="ECO:0000256" key="4">
    <source>
        <dbReference type="ARBA" id="ARBA00022525"/>
    </source>
</evidence>
<accession>A0A9P7FT24</accession>
<reference evidence="9" key="2">
    <citation type="submission" date="2021-10" db="EMBL/GenBank/DDBJ databases">
        <title>Phylogenomics reveals ancestral predisposition of the termite-cultivated fungus Termitomyces towards a domesticated lifestyle.</title>
        <authorList>
            <person name="Auxier B."/>
            <person name="Grum-Grzhimaylo A."/>
            <person name="Cardenas M.E."/>
            <person name="Lodge J.D."/>
            <person name="Laessoe T."/>
            <person name="Pedersen O."/>
            <person name="Smith M.E."/>
            <person name="Kuyper T.W."/>
            <person name="Franco-Molano E.A."/>
            <person name="Baroni T.J."/>
            <person name="Aanen D.K."/>
        </authorList>
    </citation>
    <scope>NUCLEOTIDE SEQUENCE</scope>
    <source>
        <strain evidence="9">D49</strain>
    </source>
</reference>
<keyword evidence="4 8" id="KW-0964">Secreted</keyword>